<protein>
    <submittedName>
        <fullName evidence="2">Alpha/beta fold hydrolase</fullName>
    </submittedName>
</protein>
<feature type="domain" description="AB hydrolase-1" evidence="1">
    <location>
        <begin position="14"/>
        <end position="254"/>
    </location>
</feature>
<dbReference type="SUPFAM" id="SSF53474">
    <property type="entry name" value="alpha/beta-Hydrolases"/>
    <property type="match status" value="1"/>
</dbReference>
<dbReference type="Pfam" id="PF12697">
    <property type="entry name" value="Abhydrolase_6"/>
    <property type="match status" value="1"/>
</dbReference>
<dbReference type="InterPro" id="IPR029058">
    <property type="entry name" value="AB_hydrolase_fold"/>
</dbReference>
<dbReference type="InterPro" id="IPR050266">
    <property type="entry name" value="AB_hydrolase_sf"/>
</dbReference>
<keyword evidence="2" id="KW-0378">Hydrolase</keyword>
<evidence type="ECO:0000313" key="2">
    <source>
        <dbReference type="EMBL" id="MFC6181184.1"/>
    </source>
</evidence>
<gene>
    <name evidence="2" type="ORF">ACFP5Y_08130</name>
</gene>
<evidence type="ECO:0000313" key="3">
    <source>
        <dbReference type="Proteomes" id="UP001596282"/>
    </source>
</evidence>
<evidence type="ECO:0000259" key="1">
    <source>
        <dbReference type="Pfam" id="PF12697"/>
    </source>
</evidence>
<name>A0ABW1S061_9LACO</name>
<dbReference type="EMBL" id="JBHSSC010000035">
    <property type="protein sequence ID" value="MFC6181184.1"/>
    <property type="molecule type" value="Genomic_DNA"/>
</dbReference>
<dbReference type="Proteomes" id="UP001596282">
    <property type="component" value="Unassembled WGS sequence"/>
</dbReference>
<accession>A0ABW1S061</accession>
<dbReference type="Gene3D" id="3.40.50.1820">
    <property type="entry name" value="alpha/beta hydrolase"/>
    <property type="match status" value="1"/>
</dbReference>
<reference evidence="3" key="1">
    <citation type="journal article" date="2019" name="Int. J. Syst. Evol. Microbiol.">
        <title>The Global Catalogue of Microorganisms (GCM) 10K type strain sequencing project: providing services to taxonomists for standard genome sequencing and annotation.</title>
        <authorList>
            <consortium name="The Broad Institute Genomics Platform"/>
            <consortium name="The Broad Institute Genome Sequencing Center for Infectious Disease"/>
            <person name="Wu L."/>
            <person name="Ma J."/>
        </authorList>
    </citation>
    <scope>NUCLEOTIDE SEQUENCE [LARGE SCALE GENOMIC DNA]</scope>
    <source>
        <strain evidence="3">CCM 8933</strain>
    </source>
</reference>
<dbReference type="InterPro" id="IPR000073">
    <property type="entry name" value="AB_hydrolase_1"/>
</dbReference>
<proteinExistence type="predicted"/>
<sequence>MQLYTEVIGTGYPVVFLHGLALDMTSMQAWYEPLLAQQPIQRIYLDLPGMGKSPAVPLAQANSDAILAGVQATIQALIGHTNYAVVGHSYGGYLALGLAYQDSHVSQLFTTCPAFTAVSDQRILAQHDTESHGSINYQTNLNKVPAYEQMSVILSPQTWQAYQQQILPGIARCDVAFIHQLQRAHSAYYRFSFEPELQAATLSQPQTMLLGRADNQVGYQEQLAYLQRQPQSTVGVFKRAGHNLPLDQPDLLAAYFKEFVTTLTERMIG</sequence>
<organism evidence="2 3">
    <name type="scientific">Lactiplantibacillus daowaiensis</name>
    <dbReference type="NCBI Taxonomy" id="2559918"/>
    <lineage>
        <taxon>Bacteria</taxon>
        <taxon>Bacillati</taxon>
        <taxon>Bacillota</taxon>
        <taxon>Bacilli</taxon>
        <taxon>Lactobacillales</taxon>
        <taxon>Lactobacillaceae</taxon>
        <taxon>Lactiplantibacillus</taxon>
    </lineage>
</organism>
<dbReference type="RefSeq" id="WP_137629283.1">
    <property type="nucleotide sequence ID" value="NZ_BJDJ01000019.1"/>
</dbReference>
<keyword evidence="3" id="KW-1185">Reference proteome</keyword>
<dbReference type="GO" id="GO:0016787">
    <property type="term" value="F:hydrolase activity"/>
    <property type="evidence" value="ECO:0007669"/>
    <property type="project" value="UniProtKB-KW"/>
</dbReference>
<dbReference type="PANTHER" id="PTHR43798">
    <property type="entry name" value="MONOACYLGLYCEROL LIPASE"/>
    <property type="match status" value="1"/>
</dbReference>
<comment type="caution">
    <text evidence="2">The sequence shown here is derived from an EMBL/GenBank/DDBJ whole genome shotgun (WGS) entry which is preliminary data.</text>
</comment>
<dbReference type="PANTHER" id="PTHR43798:SF6">
    <property type="entry name" value="HYDROLASE, PUTATIVE (AFU_ORTHOLOGUE AFUA_4G13070)-RELATED"/>
    <property type="match status" value="1"/>
</dbReference>